<keyword evidence="6" id="KW-0067">ATP-binding</keyword>
<keyword evidence="4" id="KW-0547">Nucleotide-binding</keyword>
<dbReference type="Gene3D" id="1.25.40.10">
    <property type="entry name" value="Tetratricopeptide repeat domain"/>
    <property type="match status" value="1"/>
</dbReference>
<comment type="catalytic activity">
    <reaction evidence="8">
        <text>L-seryl-[protein] + ATP = O-phospho-L-seryl-[protein] + ADP + H(+)</text>
        <dbReference type="Rhea" id="RHEA:17989"/>
        <dbReference type="Rhea" id="RHEA-COMP:9863"/>
        <dbReference type="Rhea" id="RHEA-COMP:11604"/>
        <dbReference type="ChEBI" id="CHEBI:15378"/>
        <dbReference type="ChEBI" id="CHEBI:29999"/>
        <dbReference type="ChEBI" id="CHEBI:30616"/>
        <dbReference type="ChEBI" id="CHEBI:83421"/>
        <dbReference type="ChEBI" id="CHEBI:456216"/>
        <dbReference type="EC" id="2.7.11.1"/>
    </reaction>
</comment>
<dbReference type="Gene3D" id="3.30.200.20">
    <property type="entry name" value="Phosphorylase Kinase, domain 1"/>
    <property type="match status" value="1"/>
</dbReference>
<dbReference type="InterPro" id="IPR000719">
    <property type="entry name" value="Prot_kinase_dom"/>
</dbReference>
<dbReference type="SMART" id="SM00220">
    <property type="entry name" value="S_TKc"/>
    <property type="match status" value="1"/>
</dbReference>
<dbReference type="SUPFAM" id="SSF56112">
    <property type="entry name" value="Protein kinase-like (PK-like)"/>
    <property type="match status" value="1"/>
</dbReference>
<evidence type="ECO:0000313" key="12">
    <source>
        <dbReference type="Proteomes" id="UP001500016"/>
    </source>
</evidence>
<dbReference type="InterPro" id="IPR011990">
    <property type="entry name" value="TPR-like_helical_dom_sf"/>
</dbReference>
<evidence type="ECO:0000256" key="5">
    <source>
        <dbReference type="ARBA" id="ARBA00022777"/>
    </source>
</evidence>
<dbReference type="Pfam" id="PF00069">
    <property type="entry name" value="Pkinase"/>
    <property type="match status" value="1"/>
</dbReference>
<gene>
    <name evidence="11" type="ORF">GCM10009801_34500</name>
</gene>
<proteinExistence type="predicted"/>
<feature type="domain" description="Protein kinase" evidence="10">
    <location>
        <begin position="131"/>
        <end position="431"/>
    </location>
</feature>
<comment type="catalytic activity">
    <reaction evidence="7">
        <text>L-threonyl-[protein] + ATP = O-phospho-L-threonyl-[protein] + ADP + H(+)</text>
        <dbReference type="Rhea" id="RHEA:46608"/>
        <dbReference type="Rhea" id="RHEA-COMP:11060"/>
        <dbReference type="Rhea" id="RHEA-COMP:11605"/>
        <dbReference type="ChEBI" id="CHEBI:15378"/>
        <dbReference type="ChEBI" id="CHEBI:30013"/>
        <dbReference type="ChEBI" id="CHEBI:30616"/>
        <dbReference type="ChEBI" id="CHEBI:61977"/>
        <dbReference type="ChEBI" id="CHEBI:456216"/>
        <dbReference type="EC" id="2.7.11.1"/>
    </reaction>
</comment>
<reference evidence="11 12" key="1">
    <citation type="journal article" date="2019" name="Int. J. Syst. Evol. Microbiol.">
        <title>The Global Catalogue of Microorganisms (GCM) 10K type strain sequencing project: providing services to taxonomists for standard genome sequencing and annotation.</title>
        <authorList>
            <consortium name="The Broad Institute Genomics Platform"/>
            <consortium name="The Broad Institute Genome Sequencing Center for Infectious Disease"/>
            <person name="Wu L."/>
            <person name="Ma J."/>
        </authorList>
    </citation>
    <scope>NUCLEOTIDE SEQUENCE [LARGE SCALE GENOMIC DNA]</scope>
    <source>
        <strain evidence="11 12">JCM 15478</strain>
    </source>
</reference>
<evidence type="ECO:0000256" key="6">
    <source>
        <dbReference type="ARBA" id="ARBA00022840"/>
    </source>
</evidence>
<dbReference type="EC" id="2.7.11.1" evidence="1"/>
<dbReference type="RefSeq" id="WP_344528963.1">
    <property type="nucleotide sequence ID" value="NZ_BAAAPE010000008.1"/>
</dbReference>
<dbReference type="Proteomes" id="UP001500016">
    <property type="component" value="Unassembled WGS sequence"/>
</dbReference>
<accession>A0ABN2VYU5</accession>
<organism evidence="11 12">
    <name type="scientific">Streptomyces albiaxialis</name>
    <dbReference type="NCBI Taxonomy" id="329523"/>
    <lineage>
        <taxon>Bacteria</taxon>
        <taxon>Bacillati</taxon>
        <taxon>Actinomycetota</taxon>
        <taxon>Actinomycetes</taxon>
        <taxon>Kitasatosporales</taxon>
        <taxon>Streptomycetaceae</taxon>
        <taxon>Streptomyces</taxon>
    </lineage>
</organism>
<keyword evidence="12" id="KW-1185">Reference proteome</keyword>
<dbReference type="Gene3D" id="1.10.510.10">
    <property type="entry name" value="Transferase(Phosphotransferase) domain 1"/>
    <property type="match status" value="1"/>
</dbReference>
<feature type="region of interest" description="Disordered" evidence="9">
    <location>
        <begin position="39"/>
        <end position="86"/>
    </location>
</feature>
<dbReference type="EMBL" id="BAAAPE010000008">
    <property type="protein sequence ID" value="GAA2077963.1"/>
    <property type="molecule type" value="Genomic_DNA"/>
</dbReference>
<evidence type="ECO:0000256" key="9">
    <source>
        <dbReference type="SAM" id="MobiDB-lite"/>
    </source>
</evidence>
<keyword evidence="3" id="KW-0808">Transferase</keyword>
<name>A0ABN2VYU5_9ACTN</name>
<dbReference type="InterPro" id="IPR011009">
    <property type="entry name" value="Kinase-like_dom_sf"/>
</dbReference>
<evidence type="ECO:0000256" key="1">
    <source>
        <dbReference type="ARBA" id="ARBA00012513"/>
    </source>
</evidence>
<dbReference type="PANTHER" id="PTHR24363">
    <property type="entry name" value="SERINE/THREONINE PROTEIN KINASE"/>
    <property type="match status" value="1"/>
</dbReference>
<sequence length="796" mass="86157">MGDPGTGAACPHTLFSGARCAGRLTVTGYCDGCGRHPRTAARGPGKPADESGAGTPPLLSLPWLAPRSPGARLIPEDSPPPPGRKCGDPECGAPLGPPLLGLPPPEGFCPLCGHRFSFAPSLRAGDTLAQYRVRGCLAHGGQGWVYLADSTELTDVPPLVVKGLLNRHDERMRKLATEEARYLYLLNHEGIVGFHNYVRHTHPGDAEPTSYLVMEYVGGSTLEEIVTRTRRGELPLGRPLDIETVLAYGCLILEALGHMHGLGLVYSDLKPSNVIHVGDRIKIIDLGGVRKAGDQQYEPTLSEPFAAPEVLAGRTGPTVAHDLHTVGRTLNELAAYAVRDVPGLAMRSFRRVIDRATHPLPYYRFSSAREMAGQLRGVAREVRALRGTRDDPEPSRYFAPAGELLGRELGTVPPRARWLAGPAPVRGQQFRSAPLDPAVPSARAFALGLPVPGPHPEDKRAGEFGLTTYDPLQVLQQDPARPSSDICLHHVRRHLRGGGEEAWERAAGEYARAVDILGAGPALRWRLAWHQGLLALVRADLARRAGAGGEERAHLEAARRAFDLTYGAMPGEYAPKLALGYCAERLSPRSAEAEEFYRAVWARNPAHGSAAFGLVRPALARGDRRRALDVLDRVPPDAHDRAAVRVAALRVLTARLEGGRPPLPSLAEFAEAQRRLAGDLADRELRDAPHVGEEGRTRLTAEVLEWALDLVTHTGADELPYGEIFGPAPGDRPPPPRSRVARRLRRLAGAPLSGPETRVRARLAECYGTLARLSGDDAERERFADRANAVRPMTLT</sequence>
<evidence type="ECO:0000256" key="4">
    <source>
        <dbReference type="ARBA" id="ARBA00022741"/>
    </source>
</evidence>
<evidence type="ECO:0000259" key="10">
    <source>
        <dbReference type="PROSITE" id="PS50011"/>
    </source>
</evidence>
<evidence type="ECO:0000256" key="7">
    <source>
        <dbReference type="ARBA" id="ARBA00047899"/>
    </source>
</evidence>
<dbReference type="Pfam" id="PF16918">
    <property type="entry name" value="PknG_TPR"/>
    <property type="match status" value="1"/>
</dbReference>
<evidence type="ECO:0000256" key="3">
    <source>
        <dbReference type="ARBA" id="ARBA00022679"/>
    </source>
</evidence>
<evidence type="ECO:0000256" key="8">
    <source>
        <dbReference type="ARBA" id="ARBA00048679"/>
    </source>
</evidence>
<keyword evidence="5" id="KW-0418">Kinase</keyword>
<evidence type="ECO:0000256" key="2">
    <source>
        <dbReference type="ARBA" id="ARBA00022527"/>
    </source>
</evidence>
<comment type="caution">
    <text evidence="11">The sequence shown here is derived from an EMBL/GenBank/DDBJ whole genome shotgun (WGS) entry which is preliminary data.</text>
</comment>
<dbReference type="PANTHER" id="PTHR24363:SF0">
    <property type="entry name" value="SERINE_THREONINE KINASE LIKE DOMAIN CONTAINING 1"/>
    <property type="match status" value="1"/>
</dbReference>
<dbReference type="InterPro" id="IPR031636">
    <property type="entry name" value="PknG_TPR"/>
</dbReference>
<evidence type="ECO:0000313" key="11">
    <source>
        <dbReference type="EMBL" id="GAA2077963.1"/>
    </source>
</evidence>
<keyword evidence="2" id="KW-0723">Serine/threonine-protein kinase</keyword>
<dbReference type="PROSITE" id="PS50011">
    <property type="entry name" value="PROTEIN_KINASE_DOM"/>
    <property type="match status" value="1"/>
</dbReference>
<protein>
    <recommendedName>
        <fullName evidence="1">non-specific serine/threonine protein kinase</fullName>
        <ecNumber evidence="1">2.7.11.1</ecNumber>
    </recommendedName>
</protein>